<keyword evidence="1" id="KW-0808">Transferase</keyword>
<keyword evidence="3 10" id="KW-0418">Kinase</keyword>
<name>A0ABT4U0Y8_9ACTN</name>
<keyword evidence="2 5" id="KW-0547">Nucleotide-binding</keyword>
<dbReference type="SUPFAM" id="SSF56112">
    <property type="entry name" value="Protein kinase-like (PK-like)"/>
    <property type="match status" value="1"/>
</dbReference>
<dbReference type="Gene3D" id="2.170.130.20">
    <property type="entry name" value="LCCL-like domain"/>
    <property type="match status" value="1"/>
</dbReference>
<sequence>MLAPLRSGDPRSVGPYRLKARLGAGGMGQVFLGRSKGGRPVAVKVVRDDLAGDGGFRRRFALEVEAARRIGGHYTAQVVDADTGGTPPWFATAYIAGPSLQWAVDEHGPFPAGSVAALGAGLAEGLAAVHAKELVHRDLKPGNVILAEDGPRLIDFGIARAMDATSFTQSRTLLGTPAFMSPEQARGEEIGPPSDVFSLGCVLFFAATGAGPFGTGAPHAVAYRIVHEAPDLSGVSGRLAGLVRSCLDKRPGRRPSTNDVLEALASQAEAEEAPPGAHWVPDAVTEVITREKTKVLTLVGPSGAKSAPTGPEGVRRTPERAEGSRKAEAGAGPQRPRPSAPSARRAAAAPVSLGNTDVRWEFTAVNFRGRDHERFTVRLPPNGNTGLGRVHGDGVYTDESSVGLAAVHAGLISLTYGGTVTFEVRPGRRGYTASTANGVTTFRHGPSPGAFVFPRPQKHARHPSGAAGGFNEWAAVVVIAAAFVIVIVLLSLGGA</sequence>
<protein>
    <submittedName>
        <fullName evidence="10">Protein kinase</fullName>
    </submittedName>
</protein>
<dbReference type="PROSITE" id="PS00108">
    <property type="entry name" value="PROTEIN_KINASE_ST"/>
    <property type="match status" value="1"/>
</dbReference>
<dbReference type="SMART" id="SM00603">
    <property type="entry name" value="LCCL"/>
    <property type="match status" value="1"/>
</dbReference>
<dbReference type="SMART" id="SM00220">
    <property type="entry name" value="S_TKc"/>
    <property type="match status" value="1"/>
</dbReference>
<dbReference type="InterPro" id="IPR011009">
    <property type="entry name" value="Kinase-like_dom_sf"/>
</dbReference>
<evidence type="ECO:0000313" key="11">
    <source>
        <dbReference type="Proteomes" id="UP001527866"/>
    </source>
</evidence>
<dbReference type="CDD" id="cd14014">
    <property type="entry name" value="STKc_PknB_like"/>
    <property type="match status" value="1"/>
</dbReference>
<dbReference type="InterPro" id="IPR004043">
    <property type="entry name" value="LCCL"/>
</dbReference>
<evidence type="ECO:0000256" key="3">
    <source>
        <dbReference type="ARBA" id="ARBA00022777"/>
    </source>
</evidence>
<keyword evidence="7" id="KW-0812">Transmembrane</keyword>
<dbReference type="GO" id="GO:0016301">
    <property type="term" value="F:kinase activity"/>
    <property type="evidence" value="ECO:0007669"/>
    <property type="project" value="UniProtKB-KW"/>
</dbReference>
<dbReference type="InterPro" id="IPR017441">
    <property type="entry name" value="Protein_kinase_ATP_BS"/>
</dbReference>
<evidence type="ECO:0000259" key="8">
    <source>
        <dbReference type="PROSITE" id="PS50011"/>
    </source>
</evidence>
<evidence type="ECO:0000259" key="9">
    <source>
        <dbReference type="PROSITE" id="PS50820"/>
    </source>
</evidence>
<evidence type="ECO:0000313" key="10">
    <source>
        <dbReference type="EMBL" id="MDA2810592.1"/>
    </source>
</evidence>
<dbReference type="PANTHER" id="PTHR43289:SF34">
    <property type="entry name" value="SERINE_THREONINE-PROTEIN KINASE YBDM-RELATED"/>
    <property type="match status" value="1"/>
</dbReference>
<feature type="compositionally biased region" description="Basic and acidic residues" evidence="6">
    <location>
        <begin position="313"/>
        <end position="328"/>
    </location>
</feature>
<dbReference type="Pfam" id="PF03815">
    <property type="entry name" value="LCCL"/>
    <property type="match status" value="1"/>
</dbReference>
<comment type="caution">
    <text evidence="10">The sequence shown here is derived from an EMBL/GenBank/DDBJ whole genome shotgun (WGS) entry which is preliminary data.</text>
</comment>
<dbReference type="Gene3D" id="1.10.510.10">
    <property type="entry name" value="Transferase(Phosphotransferase) domain 1"/>
    <property type="match status" value="1"/>
</dbReference>
<keyword evidence="4 5" id="KW-0067">ATP-binding</keyword>
<evidence type="ECO:0000256" key="6">
    <source>
        <dbReference type="SAM" id="MobiDB-lite"/>
    </source>
</evidence>
<reference evidence="10 11" key="1">
    <citation type="submission" date="2023-01" db="EMBL/GenBank/DDBJ databases">
        <title>Draft genome sequence of Nocardiopsis sp. RSe5-2 isolated from halophytes.</title>
        <authorList>
            <person name="Duangmal K."/>
            <person name="Chantavorakit T."/>
        </authorList>
    </citation>
    <scope>NUCLEOTIDE SEQUENCE [LARGE SCALE GENOMIC DNA]</scope>
    <source>
        <strain evidence="10 11">RSe5-2</strain>
    </source>
</reference>
<dbReference type="PROSITE" id="PS00107">
    <property type="entry name" value="PROTEIN_KINASE_ATP"/>
    <property type="match status" value="1"/>
</dbReference>
<feature type="domain" description="Protein kinase" evidence="8">
    <location>
        <begin position="16"/>
        <end position="280"/>
    </location>
</feature>
<feature type="binding site" evidence="5">
    <location>
        <position position="44"/>
    </location>
    <ligand>
        <name>ATP</name>
        <dbReference type="ChEBI" id="CHEBI:30616"/>
    </ligand>
</feature>
<dbReference type="SUPFAM" id="SSF69848">
    <property type="entry name" value="LCCL domain"/>
    <property type="match status" value="1"/>
</dbReference>
<dbReference type="PROSITE" id="PS50011">
    <property type="entry name" value="PROTEIN_KINASE_DOM"/>
    <property type="match status" value="1"/>
</dbReference>
<dbReference type="Pfam" id="PF00069">
    <property type="entry name" value="Pkinase"/>
    <property type="match status" value="1"/>
</dbReference>
<evidence type="ECO:0000256" key="5">
    <source>
        <dbReference type="PROSITE-ProRule" id="PRU10141"/>
    </source>
</evidence>
<proteinExistence type="predicted"/>
<dbReference type="Proteomes" id="UP001527866">
    <property type="component" value="Unassembled WGS sequence"/>
</dbReference>
<evidence type="ECO:0000256" key="7">
    <source>
        <dbReference type="SAM" id="Phobius"/>
    </source>
</evidence>
<feature type="transmembrane region" description="Helical" evidence="7">
    <location>
        <begin position="473"/>
        <end position="492"/>
    </location>
</feature>
<dbReference type="RefSeq" id="WP_270684801.1">
    <property type="nucleotide sequence ID" value="NZ_JAQFWQ010000016.1"/>
</dbReference>
<evidence type="ECO:0000256" key="4">
    <source>
        <dbReference type="ARBA" id="ARBA00022840"/>
    </source>
</evidence>
<dbReference type="Gene3D" id="3.30.200.20">
    <property type="entry name" value="Phosphorylase Kinase, domain 1"/>
    <property type="match status" value="1"/>
</dbReference>
<feature type="domain" description="LCCL" evidence="9">
    <location>
        <begin position="389"/>
        <end position="451"/>
    </location>
</feature>
<dbReference type="PANTHER" id="PTHR43289">
    <property type="entry name" value="MITOGEN-ACTIVATED PROTEIN KINASE KINASE KINASE 20-RELATED"/>
    <property type="match status" value="1"/>
</dbReference>
<dbReference type="EMBL" id="JAQFWQ010000016">
    <property type="protein sequence ID" value="MDA2810592.1"/>
    <property type="molecule type" value="Genomic_DNA"/>
</dbReference>
<evidence type="ECO:0000256" key="2">
    <source>
        <dbReference type="ARBA" id="ARBA00022741"/>
    </source>
</evidence>
<feature type="region of interest" description="Disordered" evidence="6">
    <location>
        <begin position="298"/>
        <end position="350"/>
    </location>
</feature>
<evidence type="ECO:0000256" key="1">
    <source>
        <dbReference type="ARBA" id="ARBA00022679"/>
    </source>
</evidence>
<gene>
    <name evidence="10" type="ORF">O4J56_08090</name>
</gene>
<dbReference type="PROSITE" id="PS50820">
    <property type="entry name" value="LCCL"/>
    <property type="match status" value="1"/>
</dbReference>
<accession>A0ABT4U0Y8</accession>
<keyword evidence="7" id="KW-1133">Transmembrane helix</keyword>
<dbReference type="InterPro" id="IPR000719">
    <property type="entry name" value="Prot_kinase_dom"/>
</dbReference>
<keyword evidence="7" id="KW-0472">Membrane</keyword>
<organism evidence="10 11">
    <name type="scientific">Nocardiopsis endophytica</name>
    <dbReference type="NCBI Taxonomy" id="3018445"/>
    <lineage>
        <taxon>Bacteria</taxon>
        <taxon>Bacillati</taxon>
        <taxon>Actinomycetota</taxon>
        <taxon>Actinomycetes</taxon>
        <taxon>Streptosporangiales</taxon>
        <taxon>Nocardiopsidaceae</taxon>
        <taxon>Nocardiopsis</taxon>
    </lineage>
</organism>
<dbReference type="InterPro" id="IPR036609">
    <property type="entry name" value="LCCL_sf"/>
</dbReference>
<dbReference type="InterPro" id="IPR008271">
    <property type="entry name" value="Ser/Thr_kinase_AS"/>
</dbReference>
<feature type="compositionally biased region" description="Low complexity" evidence="6">
    <location>
        <begin position="340"/>
        <end position="350"/>
    </location>
</feature>
<keyword evidence="11" id="KW-1185">Reference proteome</keyword>